<name>A0A9Q1CCL5_HOLLE</name>
<dbReference type="InterPro" id="IPR031851">
    <property type="entry name" value="DUF4750"/>
</dbReference>
<dbReference type="OrthoDB" id="25586at2759"/>
<dbReference type="Proteomes" id="UP001152320">
    <property type="component" value="Chromosome 5"/>
</dbReference>
<feature type="compositionally biased region" description="Basic residues" evidence="1">
    <location>
        <begin position="91"/>
        <end position="102"/>
    </location>
</feature>
<evidence type="ECO:0000256" key="2">
    <source>
        <dbReference type="SAM" id="Phobius"/>
    </source>
</evidence>
<keyword evidence="2" id="KW-1133">Transmembrane helix</keyword>
<evidence type="ECO:0000313" key="3">
    <source>
        <dbReference type="EMBL" id="KAJ8042456.1"/>
    </source>
</evidence>
<accession>A0A9Q1CCL5</accession>
<dbReference type="Pfam" id="PF15938">
    <property type="entry name" value="DUF4750"/>
    <property type="match status" value="1"/>
</dbReference>
<sequence length="102" mass="11545">MYYGVQKTDPAGSCDLGFVDRAHSAMELKEILLTILSLLASTFVVIVFIAIGWYIVWVAFLSRFKLMRELLSIGESEKEKETVQPASKSSTRSRRGKQTKDR</sequence>
<feature type="transmembrane region" description="Helical" evidence="2">
    <location>
        <begin position="31"/>
        <end position="60"/>
    </location>
</feature>
<feature type="region of interest" description="Disordered" evidence="1">
    <location>
        <begin position="76"/>
        <end position="102"/>
    </location>
</feature>
<dbReference type="AlphaFoldDB" id="A0A9Q1CCL5"/>
<protein>
    <submittedName>
        <fullName evidence="3">Small integral membrane protein 13</fullName>
    </submittedName>
</protein>
<evidence type="ECO:0000313" key="4">
    <source>
        <dbReference type="Proteomes" id="UP001152320"/>
    </source>
</evidence>
<proteinExistence type="predicted"/>
<gene>
    <name evidence="3" type="ORF">HOLleu_13519</name>
</gene>
<evidence type="ECO:0000256" key="1">
    <source>
        <dbReference type="SAM" id="MobiDB-lite"/>
    </source>
</evidence>
<reference evidence="3" key="1">
    <citation type="submission" date="2021-10" db="EMBL/GenBank/DDBJ databases">
        <title>Tropical sea cucumber genome reveals ecological adaptation and Cuvierian tubules defense mechanism.</title>
        <authorList>
            <person name="Chen T."/>
        </authorList>
    </citation>
    <scope>NUCLEOTIDE SEQUENCE</scope>
    <source>
        <strain evidence="3">Nanhai2018</strain>
        <tissue evidence="3">Muscle</tissue>
    </source>
</reference>
<dbReference type="PANTHER" id="PTHR36877:SF1">
    <property type="entry name" value="SMALL INTEGRAL MEMBRANE PROTEIN 13"/>
    <property type="match status" value="1"/>
</dbReference>
<organism evidence="3 4">
    <name type="scientific">Holothuria leucospilota</name>
    <name type="common">Black long sea cucumber</name>
    <name type="synonym">Mertensiothuria leucospilota</name>
    <dbReference type="NCBI Taxonomy" id="206669"/>
    <lineage>
        <taxon>Eukaryota</taxon>
        <taxon>Metazoa</taxon>
        <taxon>Echinodermata</taxon>
        <taxon>Eleutherozoa</taxon>
        <taxon>Echinozoa</taxon>
        <taxon>Holothuroidea</taxon>
        <taxon>Aspidochirotacea</taxon>
        <taxon>Aspidochirotida</taxon>
        <taxon>Holothuriidae</taxon>
        <taxon>Holothuria</taxon>
    </lineage>
</organism>
<dbReference type="PANTHER" id="PTHR36877">
    <property type="entry name" value="SMALL INTEGRAL MEMBRANE PROTEIN 13"/>
    <property type="match status" value="1"/>
</dbReference>
<keyword evidence="4" id="KW-1185">Reference proteome</keyword>
<comment type="caution">
    <text evidence="3">The sequence shown here is derived from an EMBL/GenBank/DDBJ whole genome shotgun (WGS) entry which is preliminary data.</text>
</comment>
<keyword evidence="2" id="KW-0472">Membrane</keyword>
<keyword evidence="2" id="KW-0812">Transmembrane</keyword>
<dbReference type="EMBL" id="JAIZAY010000005">
    <property type="protein sequence ID" value="KAJ8042456.1"/>
    <property type="molecule type" value="Genomic_DNA"/>
</dbReference>